<protein>
    <submittedName>
        <fullName evidence="3">Hydrolase</fullName>
    </submittedName>
</protein>
<organism evidence="3 4">
    <name type="scientific">Streptomyces griseoaurantiacus</name>
    <dbReference type="NCBI Taxonomy" id="68213"/>
    <lineage>
        <taxon>Bacteria</taxon>
        <taxon>Bacillati</taxon>
        <taxon>Actinomycetota</taxon>
        <taxon>Actinomycetes</taxon>
        <taxon>Kitasatosporales</taxon>
        <taxon>Streptomycetaceae</taxon>
        <taxon>Streptomyces</taxon>
        <taxon>Streptomyces aurantiacus group</taxon>
    </lineage>
</organism>
<dbReference type="EMBL" id="CP108330">
    <property type="protein sequence ID" value="WUR37613.1"/>
    <property type="molecule type" value="Genomic_DNA"/>
</dbReference>
<keyword evidence="3" id="KW-0378">Hydrolase</keyword>
<dbReference type="InterPro" id="IPR046879">
    <property type="entry name" value="KANL3/Tex30_Abhydrolase"/>
</dbReference>
<dbReference type="Proteomes" id="UP001432161">
    <property type="component" value="Chromosome"/>
</dbReference>
<sequence length="233" mass="24037">MTPPTTPTPPADPSPPSPPTGPATPTTETVATPAGEARITWHPAPGPRLVLAAGHGAGGGIEARDLRALAAELPRHGVSVALVEQPWRVAGKKVAPAPRTLDTAWRALWPALARPGLPVIAAGRSAGARVACRTAGELGAHAVLALSFPLHPPGRPERTRAPELLGTGVPTLVVQGGRDPFGRPEEFPEGPYEIVEVPHADHGFAVPKRAEPGQEEALARIAGSVVRWVASLG</sequence>
<dbReference type="InterPro" id="IPR029058">
    <property type="entry name" value="AB_hydrolase_fold"/>
</dbReference>
<feature type="compositionally biased region" description="Low complexity" evidence="1">
    <location>
        <begin position="23"/>
        <end position="33"/>
    </location>
</feature>
<accession>A0ABZ1UZ63</accession>
<evidence type="ECO:0000256" key="1">
    <source>
        <dbReference type="SAM" id="MobiDB-lite"/>
    </source>
</evidence>
<evidence type="ECO:0000313" key="4">
    <source>
        <dbReference type="Proteomes" id="UP001432161"/>
    </source>
</evidence>
<feature type="compositionally biased region" description="Pro residues" evidence="1">
    <location>
        <begin position="1"/>
        <end position="22"/>
    </location>
</feature>
<dbReference type="Pfam" id="PF20408">
    <property type="entry name" value="Abhydrolase_11"/>
    <property type="match status" value="1"/>
</dbReference>
<dbReference type="GO" id="GO:0016787">
    <property type="term" value="F:hydrolase activity"/>
    <property type="evidence" value="ECO:0007669"/>
    <property type="project" value="UniProtKB-KW"/>
</dbReference>
<reference evidence="3" key="1">
    <citation type="submission" date="2022-10" db="EMBL/GenBank/DDBJ databases">
        <title>The complete genomes of actinobacterial strains from the NBC collection.</title>
        <authorList>
            <person name="Joergensen T.S."/>
            <person name="Alvarez Arevalo M."/>
            <person name="Sterndorff E.B."/>
            <person name="Faurdal D."/>
            <person name="Vuksanovic O."/>
            <person name="Mourched A.-S."/>
            <person name="Charusanti P."/>
            <person name="Shaw S."/>
            <person name="Blin K."/>
            <person name="Weber T."/>
        </authorList>
    </citation>
    <scope>NUCLEOTIDE SEQUENCE</scope>
    <source>
        <strain evidence="3">NBC_00489</strain>
    </source>
</reference>
<gene>
    <name evidence="3" type="ORF">OHN36_10620</name>
</gene>
<dbReference type="Gene3D" id="3.40.50.1820">
    <property type="entry name" value="alpha/beta hydrolase"/>
    <property type="match status" value="1"/>
</dbReference>
<dbReference type="InterPro" id="IPR026555">
    <property type="entry name" value="NSL3/Tex30"/>
</dbReference>
<dbReference type="PANTHER" id="PTHR13136">
    <property type="entry name" value="TESTIS DEVELOPMENT PROTEIN PRTD"/>
    <property type="match status" value="1"/>
</dbReference>
<keyword evidence="4" id="KW-1185">Reference proteome</keyword>
<dbReference type="PANTHER" id="PTHR13136:SF11">
    <property type="entry name" value="TESTIS-EXPRESSED PROTEIN 30"/>
    <property type="match status" value="1"/>
</dbReference>
<evidence type="ECO:0000313" key="3">
    <source>
        <dbReference type="EMBL" id="WUR37613.1"/>
    </source>
</evidence>
<feature type="region of interest" description="Disordered" evidence="1">
    <location>
        <begin position="1"/>
        <end position="33"/>
    </location>
</feature>
<evidence type="ECO:0000259" key="2">
    <source>
        <dbReference type="Pfam" id="PF20408"/>
    </source>
</evidence>
<proteinExistence type="predicted"/>
<name>A0ABZ1UZ63_9ACTN</name>
<feature type="domain" description="KANL3/Tex30 alpha/beta hydrolase-like" evidence="2">
    <location>
        <begin position="50"/>
        <end position="229"/>
    </location>
</feature>
<dbReference type="SUPFAM" id="SSF53474">
    <property type="entry name" value="alpha/beta-Hydrolases"/>
    <property type="match status" value="1"/>
</dbReference>